<comment type="caution">
    <text evidence="1">The sequence shown here is derived from an EMBL/GenBank/DDBJ whole genome shotgun (WGS) entry which is preliminary data.</text>
</comment>
<protein>
    <submittedName>
        <fullName evidence="1">Uncharacterized protein</fullName>
    </submittedName>
</protein>
<organism evidence="1 2">
    <name type="scientific">Brassica napus</name>
    <name type="common">Rape</name>
    <dbReference type="NCBI Taxonomy" id="3708"/>
    <lineage>
        <taxon>Eukaryota</taxon>
        <taxon>Viridiplantae</taxon>
        <taxon>Streptophyta</taxon>
        <taxon>Embryophyta</taxon>
        <taxon>Tracheophyta</taxon>
        <taxon>Spermatophyta</taxon>
        <taxon>Magnoliopsida</taxon>
        <taxon>eudicotyledons</taxon>
        <taxon>Gunneridae</taxon>
        <taxon>Pentapetalae</taxon>
        <taxon>rosids</taxon>
        <taxon>malvids</taxon>
        <taxon>Brassicales</taxon>
        <taxon>Brassicaceae</taxon>
        <taxon>Brassiceae</taxon>
        <taxon>Brassica</taxon>
    </lineage>
</organism>
<accession>A0ABQ8AHZ5</accession>
<reference evidence="1 2" key="1">
    <citation type="submission" date="2021-05" db="EMBL/GenBank/DDBJ databases">
        <title>Genome Assembly of Synthetic Allotetraploid Brassica napus Reveals Homoeologous Exchanges between Subgenomes.</title>
        <authorList>
            <person name="Davis J.T."/>
        </authorList>
    </citation>
    <scope>NUCLEOTIDE SEQUENCE [LARGE SCALE GENOMIC DNA]</scope>
    <source>
        <strain evidence="2">cv. Da-Ae</strain>
        <tissue evidence="1">Seedling</tissue>
    </source>
</reference>
<proteinExistence type="predicted"/>
<sequence length="243" mass="27445">MHSSCSFFLANPRRFLRHQALEIDCLSPSSGITHTKLRASLLTNDFDGSSIRHHCQCSCTLLQSSGCHRTIHFEDVVSSFLGSLQPCQRRYTVLWHKVSLLKTVSSDMKVGSSMAPSTHSNSKAMFCVADQKRGLKKIVSPILSDRFRMHSFTDFEANCDLRGDLHGDFSPDPIKGLRSCSVQLKDWLICMNSRCMSLDQALVWLKKEITGRNDYASREYVEPIMTGTTSIVAKENPKHRLCR</sequence>
<dbReference type="EMBL" id="JAGKQM010000013">
    <property type="protein sequence ID" value="KAH0892140.1"/>
    <property type="molecule type" value="Genomic_DNA"/>
</dbReference>
<gene>
    <name evidence="1" type="ORF">HID58_054569</name>
</gene>
<name>A0ABQ8AHZ5_BRANA</name>
<keyword evidence="2" id="KW-1185">Reference proteome</keyword>
<evidence type="ECO:0000313" key="2">
    <source>
        <dbReference type="Proteomes" id="UP000824890"/>
    </source>
</evidence>
<dbReference type="Proteomes" id="UP000824890">
    <property type="component" value="Unassembled WGS sequence"/>
</dbReference>
<evidence type="ECO:0000313" key="1">
    <source>
        <dbReference type="EMBL" id="KAH0892140.1"/>
    </source>
</evidence>